<keyword evidence="2" id="KW-1185">Reference proteome</keyword>
<dbReference type="OrthoDB" id="2083427at2"/>
<accession>A0A6I0F9F8</accession>
<evidence type="ECO:0000313" key="2">
    <source>
        <dbReference type="Proteomes" id="UP000468766"/>
    </source>
</evidence>
<dbReference type="AlphaFoldDB" id="A0A6I0F9F8"/>
<evidence type="ECO:0000313" key="1">
    <source>
        <dbReference type="EMBL" id="KAB2954198.1"/>
    </source>
</evidence>
<dbReference type="Proteomes" id="UP000468766">
    <property type="component" value="Unassembled WGS sequence"/>
</dbReference>
<proteinExistence type="predicted"/>
<protein>
    <submittedName>
        <fullName evidence="1">Uncharacterized protein</fullName>
    </submittedName>
</protein>
<dbReference type="EMBL" id="WBXO01000001">
    <property type="protein sequence ID" value="KAB2954198.1"/>
    <property type="molecule type" value="Genomic_DNA"/>
</dbReference>
<organism evidence="1 2">
    <name type="scientific">Heliorestis acidaminivorans</name>
    <dbReference type="NCBI Taxonomy" id="553427"/>
    <lineage>
        <taxon>Bacteria</taxon>
        <taxon>Bacillati</taxon>
        <taxon>Bacillota</taxon>
        <taxon>Clostridia</taxon>
        <taxon>Eubacteriales</taxon>
        <taxon>Heliobacteriaceae</taxon>
        <taxon>Heliorestis</taxon>
    </lineage>
</organism>
<name>A0A6I0F9F8_9FIRM</name>
<comment type="caution">
    <text evidence="1">The sequence shown here is derived from an EMBL/GenBank/DDBJ whole genome shotgun (WGS) entry which is preliminary data.</text>
</comment>
<sequence length="120" mass="14046">MGSYVLAGSEYFSTDPREGVLAESLKKIQGCKGTFYLKVGQHTNILKGSCRVKDILRREERIEEGHLTIEQVAFHLMPDDCNSLSWEILFPISQFVSYEEYGRYKVYSFSTYSWMWEEHE</sequence>
<reference evidence="1 2" key="1">
    <citation type="submission" date="2019-10" db="EMBL/GenBank/DDBJ databases">
        <title>Whole-genome sequence of the extremophile Heliorestis acidaminivorans DSM 24790.</title>
        <authorList>
            <person name="Kyndt J.A."/>
            <person name="Meyer T.E."/>
        </authorList>
    </citation>
    <scope>NUCLEOTIDE SEQUENCE [LARGE SCALE GENOMIC DNA]</scope>
    <source>
        <strain evidence="1 2">DSM 24790</strain>
    </source>
</reference>
<gene>
    <name evidence="1" type="ORF">F9B85_00395</name>
</gene>
<dbReference type="RefSeq" id="WP_151617644.1">
    <property type="nucleotide sequence ID" value="NZ_WBXO01000001.1"/>
</dbReference>